<evidence type="ECO:0000313" key="6">
    <source>
        <dbReference type="EMBL" id="QEX18978.1"/>
    </source>
</evidence>
<evidence type="ECO:0000313" key="7">
    <source>
        <dbReference type="Proteomes" id="UP000326202"/>
    </source>
</evidence>
<dbReference type="Pfam" id="PF13545">
    <property type="entry name" value="HTH_Crp_2"/>
    <property type="match status" value="1"/>
</dbReference>
<keyword evidence="2" id="KW-0238">DNA-binding</keyword>
<dbReference type="GO" id="GO:0003677">
    <property type="term" value="F:DNA binding"/>
    <property type="evidence" value="ECO:0007669"/>
    <property type="project" value="UniProtKB-KW"/>
</dbReference>
<gene>
    <name evidence="6" type="primary">ftrB</name>
    <name evidence="6" type="ORF">FRZ44_42900</name>
</gene>
<keyword evidence="7" id="KW-1185">Reference proteome</keyword>
<dbReference type="GO" id="GO:0005829">
    <property type="term" value="C:cytosol"/>
    <property type="evidence" value="ECO:0007669"/>
    <property type="project" value="TreeGrafter"/>
</dbReference>
<dbReference type="InterPro" id="IPR018490">
    <property type="entry name" value="cNMP-bd_dom_sf"/>
</dbReference>
<reference evidence="6 7" key="1">
    <citation type="submission" date="2019-08" db="EMBL/GenBank/DDBJ databases">
        <title>Hyperibacter terrae gen. nov., sp. nov. and Hyperibacter viscosus sp. nov., two new members in the family Rhodospirillaceae isolated from the rhizosphere of Hypericum perforatum.</title>
        <authorList>
            <person name="Noviana Z."/>
        </authorList>
    </citation>
    <scope>NUCLEOTIDE SEQUENCE [LARGE SCALE GENOMIC DNA]</scope>
    <source>
        <strain evidence="6 7">R5913</strain>
    </source>
</reference>
<dbReference type="PANTHER" id="PTHR24567">
    <property type="entry name" value="CRP FAMILY TRANSCRIPTIONAL REGULATORY PROTEIN"/>
    <property type="match status" value="1"/>
</dbReference>
<dbReference type="InterPro" id="IPR050397">
    <property type="entry name" value="Env_Response_Regulators"/>
</dbReference>
<keyword evidence="1" id="KW-0805">Transcription regulation</keyword>
<dbReference type="Proteomes" id="UP000326202">
    <property type="component" value="Chromosome"/>
</dbReference>
<name>A0A5J6MN36_9PROT</name>
<organism evidence="6 7">
    <name type="scientific">Hypericibacter terrae</name>
    <dbReference type="NCBI Taxonomy" id="2602015"/>
    <lineage>
        <taxon>Bacteria</taxon>
        <taxon>Pseudomonadati</taxon>
        <taxon>Pseudomonadota</taxon>
        <taxon>Alphaproteobacteria</taxon>
        <taxon>Rhodospirillales</taxon>
        <taxon>Dongiaceae</taxon>
        <taxon>Hypericibacter</taxon>
    </lineage>
</organism>
<proteinExistence type="predicted"/>
<evidence type="ECO:0000259" key="4">
    <source>
        <dbReference type="PROSITE" id="PS50042"/>
    </source>
</evidence>
<dbReference type="PROSITE" id="PS50042">
    <property type="entry name" value="CNMP_BINDING_3"/>
    <property type="match status" value="1"/>
</dbReference>
<dbReference type="GO" id="GO:0003700">
    <property type="term" value="F:DNA-binding transcription factor activity"/>
    <property type="evidence" value="ECO:0007669"/>
    <property type="project" value="TreeGrafter"/>
</dbReference>
<dbReference type="InterPro" id="IPR036390">
    <property type="entry name" value="WH_DNA-bd_sf"/>
</dbReference>
<dbReference type="CDD" id="cd00038">
    <property type="entry name" value="CAP_ED"/>
    <property type="match status" value="1"/>
</dbReference>
<dbReference type="PANTHER" id="PTHR24567:SF26">
    <property type="entry name" value="REGULATORY PROTEIN YEIL"/>
    <property type="match status" value="1"/>
</dbReference>
<dbReference type="InterPro" id="IPR000595">
    <property type="entry name" value="cNMP-bd_dom"/>
</dbReference>
<evidence type="ECO:0000256" key="1">
    <source>
        <dbReference type="ARBA" id="ARBA00023015"/>
    </source>
</evidence>
<protein>
    <submittedName>
        <fullName evidence="6">Transcriptional regulator</fullName>
    </submittedName>
</protein>
<dbReference type="AlphaFoldDB" id="A0A5J6MN36"/>
<dbReference type="PROSITE" id="PS51063">
    <property type="entry name" value="HTH_CRP_2"/>
    <property type="match status" value="1"/>
</dbReference>
<dbReference type="Gene3D" id="2.60.120.10">
    <property type="entry name" value="Jelly Rolls"/>
    <property type="match status" value="1"/>
</dbReference>
<dbReference type="SMART" id="SM00419">
    <property type="entry name" value="HTH_CRP"/>
    <property type="match status" value="1"/>
</dbReference>
<dbReference type="Pfam" id="PF00027">
    <property type="entry name" value="cNMP_binding"/>
    <property type="match status" value="1"/>
</dbReference>
<evidence type="ECO:0000256" key="3">
    <source>
        <dbReference type="ARBA" id="ARBA00023163"/>
    </source>
</evidence>
<dbReference type="SMART" id="SM00100">
    <property type="entry name" value="cNMP"/>
    <property type="match status" value="1"/>
</dbReference>
<evidence type="ECO:0000256" key="2">
    <source>
        <dbReference type="ARBA" id="ARBA00023125"/>
    </source>
</evidence>
<dbReference type="InterPro" id="IPR014710">
    <property type="entry name" value="RmlC-like_jellyroll"/>
</dbReference>
<accession>A0A5J6MN36</accession>
<feature type="domain" description="HTH crp-type" evidence="5">
    <location>
        <begin position="149"/>
        <end position="215"/>
    </location>
</feature>
<dbReference type="InterPro" id="IPR012318">
    <property type="entry name" value="HTH_CRP"/>
</dbReference>
<dbReference type="InterPro" id="IPR036388">
    <property type="entry name" value="WH-like_DNA-bd_sf"/>
</dbReference>
<keyword evidence="3" id="KW-0804">Transcription</keyword>
<dbReference type="SUPFAM" id="SSF46785">
    <property type="entry name" value="Winged helix' DNA-binding domain"/>
    <property type="match status" value="1"/>
</dbReference>
<dbReference type="Gene3D" id="1.10.10.10">
    <property type="entry name" value="Winged helix-like DNA-binding domain superfamily/Winged helix DNA-binding domain"/>
    <property type="match status" value="1"/>
</dbReference>
<evidence type="ECO:0000259" key="5">
    <source>
        <dbReference type="PROSITE" id="PS51063"/>
    </source>
</evidence>
<feature type="domain" description="Cyclic nucleotide-binding" evidence="4">
    <location>
        <begin position="15"/>
        <end position="118"/>
    </location>
</feature>
<dbReference type="EMBL" id="CP042906">
    <property type="protein sequence ID" value="QEX18978.1"/>
    <property type="molecule type" value="Genomic_DNA"/>
</dbReference>
<dbReference type="OrthoDB" id="190787at2"/>
<dbReference type="KEGG" id="htq:FRZ44_42900"/>
<sequence length="227" mass="24952">MLTTSDHLHLRRAPLFAQMPGASVDRLVSAAHAQNLAARSLLFDQGEAAAFLYVILSGRVGLVGRGMRDHEMVVEFFGPGDVFIIPAVTLELPLLMAARVLDDARIVLIPAAHVRDMIARDHAFASAVVRELSRHWRLLVTQIKDLKLRRAPQRLAAHLLSLPRSRSGELHLLEERQLIAQRLGMTPESLSRAFADLKRLGVTARGKHIVIADPAGLERFAAIDGAP</sequence>
<dbReference type="SUPFAM" id="SSF51206">
    <property type="entry name" value="cAMP-binding domain-like"/>
    <property type="match status" value="1"/>
</dbReference>